<sequence length="669" mass="76050">MDNIKTPKFLKDDSFVYFILLTLIIVVLLIEKMYFYAIASAVALLIVSAMTFRKQMHREKELKKYMIDYTNNIENLSVSSFLNFPMPISIVDEQGKLHWYNSKFRDLVGEKIEEIENLLDYYPEFPIKTLDASIDGIINNIEMSQISKSYNIPYNVLKEGKFGDGKSFVLYWIDNTVYSNLKTKYNDERPIAMLVQIDNYDEISEKMDKGEKSAMTAEVEKILNKYASEMNGFVLKYDTFRFFMMVENKYLESLESKKFSILEEVKAIKGSADYYFTLSIGVGAFAKNLGQLIEYSKGALDVALGRGGDQAVVKKINSVKFYGGKSKAVEKRTKVKARIISYALRQIIDQSSNVIIMGHRIGDMDSLGASIGLYSIAKSRGKKAYIVLNTINYALKNMHERMKSEDSQYLESLIDTETALSLSDQNTLCIVLDTHRGSYTEAPELLNKIEKVVLIDHHRRSEEYIENTLLDYIEPYASSTCELVSEIIQYMDDHIKLTKFEADSLMAGIIVDTNSFTFKTGVRTFEAASFLRRNGADTVDVKEFFNESLDSMKKKTEIIEKSEIVFGDVAISYIDDLDENSNVIAAQSADELLTIKDVKASFVLVRNKDYINISGRSTGQINVQIIMEFLGGGGHLNMAGAQIQTTDMDKAKLELYDAINRYKKESQNK</sequence>
<dbReference type="EC" id="3.1.4.-" evidence="1"/>
<comment type="subcellular location">
    <subcellularLocation>
        <location evidence="1">Cell membrane</location>
    </subcellularLocation>
</comment>
<keyword evidence="1" id="KW-0378">Hydrolase</keyword>
<dbReference type="InterPro" id="IPR051319">
    <property type="entry name" value="Oligoribo/pAp-PDE_c-di-AMP_PDE"/>
</dbReference>
<dbReference type="RefSeq" id="WP_209512726.1">
    <property type="nucleotide sequence ID" value="NZ_JAGGKS010000009.1"/>
</dbReference>
<keyword evidence="1 2" id="KW-0472">Membrane</keyword>
<feature type="transmembrane region" description="Helical" evidence="2">
    <location>
        <begin position="14"/>
        <end position="30"/>
    </location>
</feature>
<dbReference type="Proteomes" id="UP001519342">
    <property type="component" value="Unassembled WGS sequence"/>
</dbReference>
<dbReference type="Pfam" id="PF01368">
    <property type="entry name" value="DHH"/>
    <property type="match status" value="1"/>
</dbReference>
<gene>
    <name evidence="4" type="ORF">J2Z76_002883</name>
</gene>
<evidence type="ECO:0000256" key="1">
    <source>
        <dbReference type="PIRNR" id="PIRNR026583"/>
    </source>
</evidence>
<evidence type="ECO:0000256" key="2">
    <source>
        <dbReference type="SAM" id="Phobius"/>
    </source>
</evidence>
<dbReference type="PIRSF" id="PIRSF026583">
    <property type="entry name" value="YybT"/>
    <property type="match status" value="1"/>
</dbReference>
<keyword evidence="5" id="KW-1185">Reference proteome</keyword>
<dbReference type="Gene3D" id="3.30.450.20">
    <property type="entry name" value="PAS domain"/>
    <property type="match status" value="1"/>
</dbReference>
<comment type="caution">
    <text evidence="4">The sequence shown here is derived from an EMBL/GenBank/DDBJ whole genome shotgun (WGS) entry which is preliminary data.</text>
</comment>
<dbReference type="InterPro" id="IPR000160">
    <property type="entry name" value="GGDEF_dom"/>
</dbReference>
<evidence type="ECO:0000259" key="3">
    <source>
        <dbReference type="PROSITE" id="PS50887"/>
    </source>
</evidence>
<dbReference type="InterPro" id="IPR003156">
    <property type="entry name" value="DHHA1_dom"/>
</dbReference>
<dbReference type="PANTHER" id="PTHR47618">
    <property type="entry name" value="BIFUNCTIONAL OLIGORIBONUCLEASE AND PAP PHOSPHATASE NRNA"/>
    <property type="match status" value="1"/>
</dbReference>
<keyword evidence="2" id="KW-0812">Transmembrane</keyword>
<dbReference type="Gene3D" id="3.10.310.30">
    <property type="match status" value="1"/>
</dbReference>
<dbReference type="InterPro" id="IPR038763">
    <property type="entry name" value="DHH_sf"/>
</dbReference>
<evidence type="ECO:0000313" key="4">
    <source>
        <dbReference type="EMBL" id="MBP1927011.1"/>
    </source>
</evidence>
<evidence type="ECO:0000313" key="5">
    <source>
        <dbReference type="Proteomes" id="UP001519342"/>
    </source>
</evidence>
<dbReference type="InterPro" id="IPR014528">
    <property type="entry name" value="GdpP/PdeA"/>
</dbReference>
<dbReference type="Pfam" id="PF24898">
    <property type="entry name" value="GGDEF_GdpP"/>
    <property type="match status" value="1"/>
</dbReference>
<accession>A0ABS4GH36</accession>
<dbReference type="EMBL" id="JAGGKS010000009">
    <property type="protein sequence ID" value="MBP1927011.1"/>
    <property type="molecule type" value="Genomic_DNA"/>
</dbReference>
<reference evidence="4 5" key="1">
    <citation type="submission" date="2021-03" db="EMBL/GenBank/DDBJ databases">
        <title>Genomic Encyclopedia of Type Strains, Phase IV (KMG-IV): sequencing the most valuable type-strain genomes for metagenomic binning, comparative biology and taxonomic classification.</title>
        <authorList>
            <person name="Goeker M."/>
        </authorList>
    </citation>
    <scope>NUCLEOTIDE SEQUENCE [LARGE SCALE GENOMIC DNA]</scope>
    <source>
        <strain evidence="4 5">DSM 24004</strain>
    </source>
</reference>
<dbReference type="PROSITE" id="PS50887">
    <property type="entry name" value="GGDEF"/>
    <property type="match status" value="1"/>
</dbReference>
<comment type="function">
    <text evidence="1">Has phosphodiesterase (PDE) activity against cyclic-di-AMP (c-di-AMP).</text>
</comment>
<feature type="transmembrane region" description="Helical" evidence="2">
    <location>
        <begin position="36"/>
        <end position="53"/>
    </location>
</feature>
<organism evidence="4 5">
    <name type="scientific">Sedimentibacter acidaminivorans</name>
    <dbReference type="NCBI Taxonomy" id="913099"/>
    <lineage>
        <taxon>Bacteria</taxon>
        <taxon>Bacillati</taxon>
        <taxon>Bacillota</taxon>
        <taxon>Tissierellia</taxon>
        <taxon>Sedimentibacter</taxon>
    </lineage>
</organism>
<keyword evidence="2" id="KW-1133">Transmembrane helix</keyword>
<keyword evidence="1" id="KW-1003">Cell membrane</keyword>
<name>A0ABS4GH36_9FIRM</name>
<feature type="domain" description="GGDEF" evidence="3">
    <location>
        <begin position="188"/>
        <end position="316"/>
    </location>
</feature>
<dbReference type="InterPro" id="IPR001667">
    <property type="entry name" value="DDH_dom"/>
</dbReference>
<dbReference type="PANTHER" id="PTHR47618:SF2">
    <property type="entry name" value="CYCLIC-DI-AMP PHOSPHODIESTERASE GDPP"/>
    <property type="match status" value="1"/>
</dbReference>
<dbReference type="Gene3D" id="3.90.1640.10">
    <property type="entry name" value="inorganic pyrophosphatase (n-terminal core)"/>
    <property type="match status" value="1"/>
</dbReference>
<comment type="catalytic activity">
    <reaction evidence="1">
        <text>3',3'-c-di-AMP + H2O = 5'-O-phosphonoadenylyl-(3'-&gt;5')-adenosine + H(+)</text>
        <dbReference type="Rhea" id="RHEA:54420"/>
        <dbReference type="ChEBI" id="CHEBI:15377"/>
        <dbReference type="ChEBI" id="CHEBI:15378"/>
        <dbReference type="ChEBI" id="CHEBI:71500"/>
        <dbReference type="ChEBI" id="CHEBI:138171"/>
    </reaction>
</comment>
<comment type="similarity">
    <text evidence="1">Belongs to the GdpP/PdeA phosphodiesterase family.</text>
</comment>
<dbReference type="SUPFAM" id="SSF64182">
    <property type="entry name" value="DHH phosphoesterases"/>
    <property type="match status" value="1"/>
</dbReference>
<protein>
    <recommendedName>
        <fullName evidence="1">Cyclic-di-AMP phosphodiesterase</fullName>
        <ecNumber evidence="1">3.1.4.-</ecNumber>
    </recommendedName>
</protein>
<dbReference type="Pfam" id="PF02272">
    <property type="entry name" value="DHHA1"/>
    <property type="match status" value="1"/>
</dbReference>
<proteinExistence type="inferred from homology"/>